<dbReference type="EMBL" id="MCFH01000022">
    <property type="protein sequence ID" value="ORX50066.1"/>
    <property type="molecule type" value="Genomic_DNA"/>
</dbReference>
<evidence type="ECO:0008006" key="3">
    <source>
        <dbReference type="Google" id="ProtNLM"/>
    </source>
</evidence>
<keyword evidence="2" id="KW-1185">Reference proteome</keyword>
<reference evidence="1 2" key="1">
    <citation type="submission" date="2016-08" db="EMBL/GenBank/DDBJ databases">
        <title>Genomes of anaerobic fungi encode conserved fungal cellulosomes for biomass hydrolysis.</title>
        <authorList>
            <consortium name="DOE Joint Genome Institute"/>
            <person name="Haitjema C.H."/>
            <person name="Gilmore S.P."/>
            <person name="Henske J.K."/>
            <person name="Solomon K.V."/>
            <person name="De Groot R."/>
            <person name="Kuo A."/>
            <person name="Mondo S.J."/>
            <person name="Salamov A.A."/>
            <person name="Labutti K."/>
            <person name="Zhao Z."/>
            <person name="Chiniquy J."/>
            <person name="Barry K."/>
            <person name="Brewer H.M."/>
            <person name="Purvine S.O."/>
            <person name="Wright A.T."/>
            <person name="Boxma B."/>
            <person name="Van Alen T."/>
            <person name="Hackstein J.H."/>
            <person name="Baker S.E."/>
            <person name="Grigoriev I.V."/>
            <person name="O'Malley M.A."/>
        </authorList>
    </citation>
    <scope>NUCLEOTIDE SEQUENCE [LARGE SCALE GENOMIC DNA]</scope>
    <source>
        <strain evidence="2">finn</strain>
    </source>
</reference>
<protein>
    <recommendedName>
        <fullName evidence="3">Coth-domain-containing protein</fullName>
    </recommendedName>
</protein>
<sequence length="479" mass="55890">MKSTYNEFFERKETIKPLKQFKHPPTFTNWTRTIGTTKLFDDSYIPTIHIFGNNTEELFHDPYAYETIQLGHVKFYLKNSVESFTDVTGKPKNRGFSKFQIKLKLGKNERTGKKGIKGRNVLKLRNGGEDPLNLRQLIYGNIIRELGMPSIHSVMCRVYYNKKPVGFYTLQESATSKSFLKNEFYYNPETDKTEEPKNLGYVLDGTCGSDFEYHPNDEDYYSTFETNEGEDYSRIIPFTKALSKLNTKSEKAIKEFEEKWFDIDTFHKAMAMEYLTGDWDGYWLTTSNFAVYDDPLESTNSTFKFYFITQDHDETFGVGLCAPINSVGKKFPQQSYTTQLNRTWKLLYDDPEHRTLVDRLIGSSSILQKRFQNILVGIVENVFNPVAFKDVVSTYYDRFKPEVKWDYSIERDYQPVESEEPGYTYSDWKKNFDKGVGGLQWGLYEWVSLRAEAIKKELCVSWEGDENPPSKSCVPKVKF</sequence>
<comment type="caution">
    <text evidence="1">The sequence shown here is derived from an EMBL/GenBank/DDBJ whole genome shotgun (WGS) entry which is preliminary data.</text>
</comment>
<dbReference type="InterPro" id="IPR014867">
    <property type="entry name" value="Spore_coat_CotH_CotH2/3/7"/>
</dbReference>
<name>A0A1Y1V942_9FUNG</name>
<dbReference type="AlphaFoldDB" id="A0A1Y1V942"/>
<accession>A0A1Y1V942</accession>
<organism evidence="1 2">
    <name type="scientific">Piromyces finnis</name>
    <dbReference type="NCBI Taxonomy" id="1754191"/>
    <lineage>
        <taxon>Eukaryota</taxon>
        <taxon>Fungi</taxon>
        <taxon>Fungi incertae sedis</taxon>
        <taxon>Chytridiomycota</taxon>
        <taxon>Chytridiomycota incertae sedis</taxon>
        <taxon>Neocallimastigomycetes</taxon>
        <taxon>Neocallimastigales</taxon>
        <taxon>Neocallimastigaceae</taxon>
        <taxon>Piromyces</taxon>
    </lineage>
</organism>
<proteinExistence type="predicted"/>
<dbReference type="PANTHER" id="PTHR40050:SF1">
    <property type="entry name" value="INNER SPORE COAT PROTEIN H"/>
    <property type="match status" value="1"/>
</dbReference>
<evidence type="ECO:0000313" key="2">
    <source>
        <dbReference type="Proteomes" id="UP000193719"/>
    </source>
</evidence>
<dbReference type="STRING" id="1754191.A0A1Y1V942"/>
<reference evidence="1 2" key="2">
    <citation type="submission" date="2016-08" db="EMBL/GenBank/DDBJ databases">
        <title>Pervasive Adenine N6-methylation of Active Genes in Fungi.</title>
        <authorList>
            <consortium name="DOE Joint Genome Institute"/>
            <person name="Mondo S.J."/>
            <person name="Dannebaum R.O."/>
            <person name="Kuo R.C."/>
            <person name="Labutti K."/>
            <person name="Haridas S."/>
            <person name="Kuo A."/>
            <person name="Salamov A."/>
            <person name="Ahrendt S.R."/>
            <person name="Lipzen A."/>
            <person name="Sullivan W."/>
            <person name="Andreopoulos W.B."/>
            <person name="Clum A."/>
            <person name="Lindquist E."/>
            <person name="Daum C."/>
            <person name="Ramamoorthy G.K."/>
            <person name="Gryganskyi A."/>
            <person name="Culley D."/>
            <person name="Magnuson J.K."/>
            <person name="James T.Y."/>
            <person name="O'Malley M.A."/>
            <person name="Stajich J.E."/>
            <person name="Spatafora J.W."/>
            <person name="Visel A."/>
            <person name="Grigoriev I.V."/>
        </authorList>
    </citation>
    <scope>NUCLEOTIDE SEQUENCE [LARGE SCALE GENOMIC DNA]</scope>
    <source>
        <strain evidence="2">finn</strain>
    </source>
</reference>
<dbReference type="OrthoDB" id="2387105at2759"/>
<dbReference type="Pfam" id="PF08757">
    <property type="entry name" value="CotH"/>
    <property type="match status" value="1"/>
</dbReference>
<evidence type="ECO:0000313" key="1">
    <source>
        <dbReference type="EMBL" id="ORX50066.1"/>
    </source>
</evidence>
<dbReference type="PANTHER" id="PTHR40050">
    <property type="entry name" value="INNER SPORE COAT PROTEIN H"/>
    <property type="match status" value="1"/>
</dbReference>
<dbReference type="Proteomes" id="UP000193719">
    <property type="component" value="Unassembled WGS sequence"/>
</dbReference>
<gene>
    <name evidence="1" type="ORF">BCR36DRAFT_583659</name>
</gene>